<organism evidence="2">
    <name type="scientific">marine metagenome</name>
    <dbReference type="NCBI Taxonomy" id="408172"/>
    <lineage>
        <taxon>unclassified sequences</taxon>
        <taxon>metagenomes</taxon>
        <taxon>ecological metagenomes</taxon>
    </lineage>
</organism>
<gene>
    <name evidence="2" type="ORF">METZ01_LOCUS33100</name>
</gene>
<dbReference type="Pfam" id="PF12804">
    <property type="entry name" value="NTP_transf_3"/>
    <property type="match status" value="1"/>
</dbReference>
<evidence type="ECO:0000259" key="1">
    <source>
        <dbReference type="Pfam" id="PF12804"/>
    </source>
</evidence>
<proteinExistence type="predicted"/>
<reference evidence="2" key="1">
    <citation type="submission" date="2018-05" db="EMBL/GenBank/DDBJ databases">
        <authorList>
            <person name="Lanie J.A."/>
            <person name="Ng W.-L."/>
            <person name="Kazmierczak K.M."/>
            <person name="Andrzejewski T.M."/>
            <person name="Davidsen T.M."/>
            <person name="Wayne K.J."/>
            <person name="Tettelin H."/>
            <person name="Glass J.I."/>
            <person name="Rusch D."/>
            <person name="Podicherti R."/>
            <person name="Tsui H.-C.T."/>
            <person name="Winkler M.E."/>
        </authorList>
    </citation>
    <scope>NUCLEOTIDE SEQUENCE</scope>
</reference>
<evidence type="ECO:0000313" key="2">
    <source>
        <dbReference type="EMBL" id="SUZ80246.1"/>
    </source>
</evidence>
<name>A0A381QLK8_9ZZZZ</name>
<dbReference type="EMBL" id="UINC01001419">
    <property type="protein sequence ID" value="SUZ80246.1"/>
    <property type="molecule type" value="Genomic_DNA"/>
</dbReference>
<dbReference type="InterPro" id="IPR029044">
    <property type="entry name" value="Nucleotide-diphossugar_trans"/>
</dbReference>
<dbReference type="AlphaFoldDB" id="A0A381QLK8"/>
<feature type="domain" description="MobA-like NTP transferase" evidence="1">
    <location>
        <begin position="7"/>
        <end position="139"/>
    </location>
</feature>
<protein>
    <recommendedName>
        <fullName evidence="1">MobA-like NTP transferase domain-containing protein</fullName>
    </recommendedName>
</protein>
<accession>A0A381QLK8</accession>
<sequence length="276" mass="29371">MANVTLVVMAGGLGSRFGGAKQLAEVGPNGEALLDFAIRDARAAGVTRTVVVARSDLEDNLRAHLRSHHPADLDLEVVHQDAHGPSRTKPWGTGHAVVAASVAVDGPVVVLNADDFYGETGVVRVIRAVDRQPDRAVMLGFALANTLPAEGRVSRGICRVSEGGRLEGLAETHGIGWEGSTITSRDPLSELAPGTPVSMNIFGLPRSALDTLAGQWEAFHAAHADDPSVEFLLPEALDAQRREGFLEVDVLQTDEGWIGLTNREDLEVARALFADR</sequence>
<dbReference type="InterPro" id="IPR025877">
    <property type="entry name" value="MobA-like_NTP_Trfase"/>
</dbReference>
<dbReference type="GO" id="GO:0016779">
    <property type="term" value="F:nucleotidyltransferase activity"/>
    <property type="evidence" value="ECO:0007669"/>
    <property type="project" value="UniProtKB-ARBA"/>
</dbReference>
<dbReference type="SUPFAM" id="SSF53448">
    <property type="entry name" value="Nucleotide-diphospho-sugar transferases"/>
    <property type="match status" value="1"/>
</dbReference>
<dbReference type="Gene3D" id="3.90.550.10">
    <property type="entry name" value="Spore Coat Polysaccharide Biosynthesis Protein SpsA, Chain A"/>
    <property type="match status" value="1"/>
</dbReference>